<name>A0AAV9CHS1_ACOCL</name>
<dbReference type="InterPro" id="IPR025733">
    <property type="entry name" value="PAPs_C"/>
</dbReference>
<dbReference type="InterPro" id="IPR004843">
    <property type="entry name" value="Calcineurin-like_PHP"/>
</dbReference>
<keyword evidence="10" id="KW-1185">Reference proteome</keyword>
<feature type="chain" id="PRO_5043102001" description="Purple acid phosphatase" evidence="5">
    <location>
        <begin position="24"/>
        <end position="390"/>
    </location>
</feature>
<dbReference type="EC" id="3.1.3.2" evidence="5"/>
<evidence type="ECO:0000256" key="2">
    <source>
        <dbReference type="ARBA" id="ARBA00022729"/>
    </source>
</evidence>
<dbReference type="SUPFAM" id="SSF56300">
    <property type="entry name" value="Metallo-dependent phosphatases"/>
    <property type="match status" value="1"/>
</dbReference>
<dbReference type="EMBL" id="JAUJYO010000019">
    <property type="protein sequence ID" value="KAK1288061.1"/>
    <property type="molecule type" value="Genomic_DNA"/>
</dbReference>
<evidence type="ECO:0000256" key="5">
    <source>
        <dbReference type="RuleBase" id="RU361203"/>
    </source>
</evidence>
<dbReference type="InterPro" id="IPR041792">
    <property type="entry name" value="MPP_PAP"/>
</dbReference>
<dbReference type="GO" id="GO:0003993">
    <property type="term" value="F:acid phosphatase activity"/>
    <property type="evidence" value="ECO:0007669"/>
    <property type="project" value="UniProtKB-EC"/>
</dbReference>
<keyword evidence="3 5" id="KW-0378">Hydrolase</keyword>
<keyword evidence="4" id="KW-0325">Glycoprotein</keyword>
<keyword evidence="2 5" id="KW-0732">Signal</keyword>
<evidence type="ECO:0000259" key="7">
    <source>
        <dbReference type="Pfam" id="PF14008"/>
    </source>
</evidence>
<dbReference type="Gene3D" id="3.60.21.10">
    <property type="match status" value="2"/>
</dbReference>
<dbReference type="AlphaFoldDB" id="A0AAV9CHS1"/>
<evidence type="ECO:0000259" key="6">
    <source>
        <dbReference type="Pfam" id="PF00149"/>
    </source>
</evidence>
<evidence type="ECO:0000256" key="1">
    <source>
        <dbReference type="ARBA" id="ARBA00008723"/>
    </source>
</evidence>
<dbReference type="Pfam" id="PF16656">
    <property type="entry name" value="Pur_ac_phosph_N"/>
    <property type="match status" value="1"/>
</dbReference>
<protein>
    <recommendedName>
        <fullName evidence="5">Purple acid phosphatase</fullName>
        <ecNumber evidence="5">3.1.3.2</ecNumber>
    </recommendedName>
</protein>
<feature type="domain" description="Calcineurin-like phosphoesterase" evidence="6">
    <location>
        <begin position="118"/>
        <end position="291"/>
    </location>
</feature>
<dbReference type="InterPro" id="IPR008963">
    <property type="entry name" value="Purple_acid_Pase-like_N"/>
</dbReference>
<dbReference type="Gene3D" id="2.60.40.380">
    <property type="entry name" value="Purple acid phosphatase-like, N-terminal"/>
    <property type="match status" value="1"/>
</dbReference>
<dbReference type="GO" id="GO:0046872">
    <property type="term" value="F:metal ion binding"/>
    <property type="evidence" value="ECO:0007669"/>
    <property type="project" value="InterPro"/>
</dbReference>
<reference evidence="9" key="1">
    <citation type="journal article" date="2023" name="Nat. Commun.">
        <title>Diploid and tetraploid genomes of Acorus and the evolution of monocots.</title>
        <authorList>
            <person name="Ma L."/>
            <person name="Liu K.W."/>
            <person name="Li Z."/>
            <person name="Hsiao Y.Y."/>
            <person name="Qi Y."/>
            <person name="Fu T."/>
            <person name="Tang G.D."/>
            <person name="Zhang D."/>
            <person name="Sun W.H."/>
            <person name="Liu D.K."/>
            <person name="Li Y."/>
            <person name="Chen G.Z."/>
            <person name="Liu X.D."/>
            <person name="Liao X.Y."/>
            <person name="Jiang Y.T."/>
            <person name="Yu X."/>
            <person name="Hao Y."/>
            <person name="Huang J."/>
            <person name="Zhao X.W."/>
            <person name="Ke S."/>
            <person name="Chen Y.Y."/>
            <person name="Wu W.L."/>
            <person name="Hsu J.L."/>
            <person name="Lin Y.F."/>
            <person name="Huang M.D."/>
            <person name="Li C.Y."/>
            <person name="Huang L."/>
            <person name="Wang Z.W."/>
            <person name="Zhao X."/>
            <person name="Zhong W.Y."/>
            <person name="Peng D.H."/>
            <person name="Ahmad S."/>
            <person name="Lan S."/>
            <person name="Zhang J.S."/>
            <person name="Tsai W.C."/>
            <person name="Van de Peer Y."/>
            <person name="Liu Z.J."/>
        </authorList>
    </citation>
    <scope>NUCLEOTIDE SEQUENCE</scope>
    <source>
        <strain evidence="9">CP</strain>
    </source>
</reference>
<proteinExistence type="inferred from homology"/>
<reference evidence="9" key="2">
    <citation type="submission" date="2023-06" db="EMBL/GenBank/DDBJ databases">
        <authorList>
            <person name="Ma L."/>
            <person name="Liu K.-W."/>
            <person name="Li Z."/>
            <person name="Hsiao Y.-Y."/>
            <person name="Qi Y."/>
            <person name="Fu T."/>
            <person name="Tang G."/>
            <person name="Zhang D."/>
            <person name="Sun W.-H."/>
            <person name="Liu D.-K."/>
            <person name="Li Y."/>
            <person name="Chen G.-Z."/>
            <person name="Liu X.-D."/>
            <person name="Liao X.-Y."/>
            <person name="Jiang Y.-T."/>
            <person name="Yu X."/>
            <person name="Hao Y."/>
            <person name="Huang J."/>
            <person name="Zhao X.-W."/>
            <person name="Ke S."/>
            <person name="Chen Y.-Y."/>
            <person name="Wu W.-L."/>
            <person name="Hsu J.-L."/>
            <person name="Lin Y.-F."/>
            <person name="Huang M.-D."/>
            <person name="Li C.-Y."/>
            <person name="Huang L."/>
            <person name="Wang Z.-W."/>
            <person name="Zhao X."/>
            <person name="Zhong W.-Y."/>
            <person name="Peng D.-H."/>
            <person name="Ahmad S."/>
            <person name="Lan S."/>
            <person name="Zhang J.-S."/>
            <person name="Tsai W.-C."/>
            <person name="Van De Peer Y."/>
            <person name="Liu Z.-J."/>
        </authorList>
    </citation>
    <scope>NUCLEOTIDE SEQUENCE</scope>
    <source>
        <strain evidence="9">CP</strain>
        <tissue evidence="9">Leaves</tissue>
    </source>
</reference>
<organism evidence="9 10">
    <name type="scientific">Acorus calamus</name>
    <name type="common">Sweet flag</name>
    <dbReference type="NCBI Taxonomy" id="4465"/>
    <lineage>
        <taxon>Eukaryota</taxon>
        <taxon>Viridiplantae</taxon>
        <taxon>Streptophyta</taxon>
        <taxon>Embryophyta</taxon>
        <taxon>Tracheophyta</taxon>
        <taxon>Spermatophyta</taxon>
        <taxon>Magnoliopsida</taxon>
        <taxon>Liliopsida</taxon>
        <taxon>Acoraceae</taxon>
        <taxon>Acorus</taxon>
    </lineage>
</organism>
<evidence type="ECO:0000313" key="10">
    <source>
        <dbReference type="Proteomes" id="UP001180020"/>
    </source>
</evidence>
<dbReference type="InterPro" id="IPR015914">
    <property type="entry name" value="PAPs_N"/>
</dbReference>
<feature type="signal peptide" evidence="5">
    <location>
        <begin position="1"/>
        <end position="23"/>
    </location>
</feature>
<dbReference type="CDD" id="cd00839">
    <property type="entry name" value="MPP_PAPs"/>
    <property type="match status" value="1"/>
</dbReference>
<dbReference type="SUPFAM" id="SSF49363">
    <property type="entry name" value="Purple acid phosphatase, N-terminal domain"/>
    <property type="match status" value="1"/>
</dbReference>
<sequence>MSRLLFAMVLSMVVSQIVGGGWAYVHVSLAGKDHVRITWVTDDKHVPSVVDYGRRPGEYEASATGERTSYQYFLYSSGEIHHVKIGPLDPNTVYYYRCGGIEGDYTFKTPPASLPVEFVIVGDLGQTEWTASTLHHANKSDYDLLILPGDLSYADGQQPLWDTFGRLASPFASRRPWMVTQGNHEVESLPLGPRPFVSYNARWLMPHAESASASNLYYSFDVADGAIHVVMLGSYADFCPGSDQRRWLESDLARVDRRHVGWVVAVVHAPWYSTNVAHEGRGRGCGWRWRGRVYNNSPDGCGPVHITIGDGGNREGLALMFKETSSPMSVFREASFGHGRLRVYNATHARWSWHRNDDSDSTVRDEVWLTSLGGSSECVGPRPCPANDEL</sequence>
<comment type="catalytic activity">
    <reaction evidence="5">
        <text>a phosphate monoester + H2O = an alcohol + phosphate</text>
        <dbReference type="Rhea" id="RHEA:15017"/>
        <dbReference type="ChEBI" id="CHEBI:15377"/>
        <dbReference type="ChEBI" id="CHEBI:30879"/>
        <dbReference type="ChEBI" id="CHEBI:43474"/>
        <dbReference type="ChEBI" id="CHEBI:67140"/>
        <dbReference type="EC" id="3.1.3.2"/>
    </reaction>
</comment>
<gene>
    <name evidence="9" type="primary">PAP22</name>
    <name evidence="9" type="ORF">QJS10_CPB19g00371</name>
</gene>
<accession>A0AAV9CHS1</accession>
<feature type="domain" description="Purple acid phosphatase N-terminal" evidence="8">
    <location>
        <begin position="25"/>
        <end position="108"/>
    </location>
</feature>
<evidence type="ECO:0000256" key="4">
    <source>
        <dbReference type="ARBA" id="ARBA00023180"/>
    </source>
</evidence>
<dbReference type="InterPro" id="IPR029052">
    <property type="entry name" value="Metallo-depent_PP-like"/>
</dbReference>
<dbReference type="PANTHER" id="PTHR22953">
    <property type="entry name" value="ACID PHOSPHATASE RELATED"/>
    <property type="match status" value="1"/>
</dbReference>
<dbReference type="Pfam" id="PF14008">
    <property type="entry name" value="Metallophos_C"/>
    <property type="match status" value="1"/>
</dbReference>
<evidence type="ECO:0000313" key="9">
    <source>
        <dbReference type="EMBL" id="KAK1288061.1"/>
    </source>
</evidence>
<dbReference type="InterPro" id="IPR039331">
    <property type="entry name" value="PAPs-like"/>
</dbReference>
<feature type="domain" description="Purple acid phosphatase C-terminal" evidence="7">
    <location>
        <begin position="302"/>
        <end position="366"/>
    </location>
</feature>
<comment type="caution">
    <text evidence="9">The sequence shown here is derived from an EMBL/GenBank/DDBJ whole genome shotgun (WGS) entry which is preliminary data.</text>
</comment>
<evidence type="ECO:0000256" key="3">
    <source>
        <dbReference type="ARBA" id="ARBA00022801"/>
    </source>
</evidence>
<dbReference type="Proteomes" id="UP001180020">
    <property type="component" value="Unassembled WGS sequence"/>
</dbReference>
<dbReference type="Pfam" id="PF00149">
    <property type="entry name" value="Metallophos"/>
    <property type="match status" value="1"/>
</dbReference>
<dbReference type="PANTHER" id="PTHR22953:SF7">
    <property type="entry name" value="PURPLE ACID PHOSPHATASE 22"/>
    <property type="match status" value="1"/>
</dbReference>
<evidence type="ECO:0000259" key="8">
    <source>
        <dbReference type="Pfam" id="PF16656"/>
    </source>
</evidence>
<comment type="similarity">
    <text evidence="1 5">Belongs to the metallophosphoesterase superfamily. Purple acid phosphatase family.</text>
</comment>